<reference evidence="2 3" key="1">
    <citation type="journal article" date="2016" name="Nat. Commun.">
        <title>Thousands of microbial genomes shed light on interconnected biogeochemical processes in an aquifer system.</title>
        <authorList>
            <person name="Anantharaman K."/>
            <person name="Brown C.T."/>
            <person name="Hug L.A."/>
            <person name="Sharon I."/>
            <person name="Castelle C.J."/>
            <person name="Probst A.J."/>
            <person name="Thomas B.C."/>
            <person name="Singh A."/>
            <person name="Wilkins M.J."/>
            <person name="Karaoz U."/>
            <person name="Brodie E.L."/>
            <person name="Williams K.H."/>
            <person name="Hubbard S.S."/>
            <person name="Banfield J.F."/>
        </authorList>
    </citation>
    <scope>NUCLEOTIDE SEQUENCE [LARGE SCALE GENOMIC DNA]</scope>
</reference>
<feature type="compositionally biased region" description="Basic and acidic residues" evidence="1">
    <location>
        <begin position="75"/>
        <end position="86"/>
    </location>
</feature>
<proteinExistence type="predicted"/>
<evidence type="ECO:0000256" key="1">
    <source>
        <dbReference type="SAM" id="MobiDB-lite"/>
    </source>
</evidence>
<organism evidence="2 3">
    <name type="scientific">Candidatus Ryanbacteria bacterium RIFCSPLOWO2_01_FULL_48_26</name>
    <dbReference type="NCBI Taxonomy" id="1802126"/>
    <lineage>
        <taxon>Bacteria</taxon>
        <taxon>Candidatus Ryaniibacteriota</taxon>
    </lineage>
</organism>
<gene>
    <name evidence="2" type="ORF">A3B25_00925</name>
</gene>
<dbReference type="AlphaFoldDB" id="A0A1G2GRG5"/>
<evidence type="ECO:0000313" key="3">
    <source>
        <dbReference type="Proteomes" id="UP000179106"/>
    </source>
</evidence>
<sequence>MPKIPINPPTFPRSIGPRGKDISLRPFTPTPIHRREGSSPPQTCLARLAETSRGRAEAPAKRGGEVFSEGGGGKKQRDEESHSRIV</sequence>
<evidence type="ECO:0000313" key="2">
    <source>
        <dbReference type="EMBL" id="OGZ52744.1"/>
    </source>
</evidence>
<comment type="caution">
    <text evidence="2">The sequence shown here is derived from an EMBL/GenBank/DDBJ whole genome shotgun (WGS) entry which is preliminary data.</text>
</comment>
<feature type="region of interest" description="Disordered" evidence="1">
    <location>
        <begin position="1"/>
        <end position="86"/>
    </location>
</feature>
<dbReference type="Proteomes" id="UP000179106">
    <property type="component" value="Unassembled WGS sequence"/>
</dbReference>
<name>A0A1G2GRG5_9BACT</name>
<feature type="compositionally biased region" description="Basic and acidic residues" evidence="1">
    <location>
        <begin position="50"/>
        <end position="64"/>
    </location>
</feature>
<dbReference type="EMBL" id="MHNW01000040">
    <property type="protein sequence ID" value="OGZ52744.1"/>
    <property type="molecule type" value="Genomic_DNA"/>
</dbReference>
<accession>A0A1G2GRG5</accession>
<feature type="compositionally biased region" description="Pro residues" evidence="1">
    <location>
        <begin position="1"/>
        <end position="11"/>
    </location>
</feature>
<protein>
    <submittedName>
        <fullName evidence="2">Uncharacterized protein</fullName>
    </submittedName>
</protein>